<dbReference type="OrthoDB" id="4333744at2"/>
<evidence type="ECO:0000313" key="2">
    <source>
        <dbReference type="Proteomes" id="UP000237082"/>
    </source>
</evidence>
<dbReference type="RefSeq" id="WP_158253773.1">
    <property type="nucleotide sequence ID" value="NZ_PQWB01000151.1"/>
</dbReference>
<reference evidence="2" key="1">
    <citation type="submission" date="2018-02" db="EMBL/GenBank/DDBJ databases">
        <authorList>
            <person name="O'Hara-Hanley K."/>
            <person name="Soby S."/>
        </authorList>
    </citation>
    <scope>NUCLEOTIDE SEQUENCE [LARGE SCALE GENOMIC DNA]</scope>
    <source>
        <strain evidence="2">MWU14-2602</strain>
    </source>
</reference>
<organism evidence="1 2">
    <name type="scientific">Chromobacterium alticapitis</name>
    <dbReference type="NCBI Taxonomy" id="2073169"/>
    <lineage>
        <taxon>Bacteria</taxon>
        <taxon>Pseudomonadati</taxon>
        <taxon>Pseudomonadota</taxon>
        <taxon>Betaproteobacteria</taxon>
        <taxon>Neisseriales</taxon>
        <taxon>Chromobacteriaceae</taxon>
        <taxon>Chromobacterium</taxon>
    </lineage>
</organism>
<gene>
    <name evidence="1" type="ORF">C2I19_19845</name>
</gene>
<dbReference type="EMBL" id="PQWB01000151">
    <property type="protein sequence ID" value="POZ60257.1"/>
    <property type="molecule type" value="Genomic_DNA"/>
</dbReference>
<feature type="non-terminal residue" evidence="1">
    <location>
        <position position="1"/>
    </location>
</feature>
<name>A0A2S5DBB8_9NEIS</name>
<keyword evidence="2" id="KW-1185">Reference proteome</keyword>
<dbReference type="AlphaFoldDB" id="A0A2S5DBB8"/>
<sequence length="72" mass="7980">PRRLALPTYPFAQERYWVAPRLAGGAASTRTAPPPRTGFDQDFFARLLRDIDEDSLSVEAAVAAAHRKILVD</sequence>
<dbReference type="Proteomes" id="UP000237082">
    <property type="component" value="Unassembled WGS sequence"/>
</dbReference>
<protein>
    <submittedName>
        <fullName evidence="1">Uncharacterized protein</fullName>
    </submittedName>
</protein>
<comment type="caution">
    <text evidence="1">The sequence shown here is derived from an EMBL/GenBank/DDBJ whole genome shotgun (WGS) entry which is preliminary data.</text>
</comment>
<proteinExistence type="predicted"/>
<accession>A0A2S5DBB8</accession>
<evidence type="ECO:0000313" key="1">
    <source>
        <dbReference type="EMBL" id="POZ60257.1"/>
    </source>
</evidence>